<dbReference type="GO" id="GO:0033818">
    <property type="term" value="F:beta-ketoacyl-acyl-carrier-protein synthase III activity"/>
    <property type="evidence" value="ECO:0007669"/>
    <property type="project" value="UniProtKB-UniRule"/>
</dbReference>
<evidence type="ECO:0000256" key="6">
    <source>
        <dbReference type="ARBA" id="ARBA00023098"/>
    </source>
</evidence>
<dbReference type="CDD" id="cd00830">
    <property type="entry name" value="KAS_III"/>
    <property type="match status" value="1"/>
</dbReference>
<proteinExistence type="inferred from homology"/>
<evidence type="ECO:0000259" key="16">
    <source>
        <dbReference type="Pfam" id="PF08545"/>
    </source>
</evidence>
<comment type="domain">
    <text evidence="14">The last Arg residue of the ACP-binding site is essential for the weak association between ACP/AcpP and FabH.</text>
</comment>
<keyword evidence="14" id="KW-0963">Cytoplasm</keyword>
<comment type="catalytic activity">
    <reaction evidence="12">
        <text>2-methylpropanoyl-CoA + malonyl-[ACP] + H(+) = 4-methyl-3-oxopentanoyl-[ACP] + CO2 + CoA</text>
        <dbReference type="Rhea" id="RHEA:42268"/>
        <dbReference type="Rhea" id="RHEA-COMP:9623"/>
        <dbReference type="Rhea" id="RHEA-COMP:9940"/>
        <dbReference type="ChEBI" id="CHEBI:15378"/>
        <dbReference type="ChEBI" id="CHEBI:16526"/>
        <dbReference type="ChEBI" id="CHEBI:57287"/>
        <dbReference type="ChEBI" id="CHEBI:57338"/>
        <dbReference type="ChEBI" id="CHEBI:78449"/>
        <dbReference type="ChEBI" id="CHEBI:78820"/>
        <dbReference type="EC" id="2.3.1.300"/>
    </reaction>
    <physiologicalReaction direction="left-to-right" evidence="12">
        <dbReference type="Rhea" id="RHEA:42269"/>
    </physiologicalReaction>
</comment>
<dbReference type="GO" id="GO:0005737">
    <property type="term" value="C:cytoplasm"/>
    <property type="evidence" value="ECO:0007669"/>
    <property type="project" value="UniProtKB-SubCell"/>
</dbReference>
<dbReference type="GO" id="GO:0004315">
    <property type="term" value="F:3-oxoacyl-[acyl-carrier-protein] synthase activity"/>
    <property type="evidence" value="ECO:0007669"/>
    <property type="project" value="InterPro"/>
</dbReference>
<comment type="similarity">
    <text evidence="2 14">Belongs to the thiolase-like superfamily. FabH family.</text>
</comment>
<comment type="catalytic activity">
    <reaction evidence="10">
        <text>malonyl-[ACP] + acetyl-CoA + H(+) = 3-oxobutanoyl-[ACP] + CO2 + CoA</text>
        <dbReference type="Rhea" id="RHEA:12080"/>
        <dbReference type="Rhea" id="RHEA-COMP:9623"/>
        <dbReference type="Rhea" id="RHEA-COMP:9625"/>
        <dbReference type="ChEBI" id="CHEBI:15378"/>
        <dbReference type="ChEBI" id="CHEBI:16526"/>
        <dbReference type="ChEBI" id="CHEBI:57287"/>
        <dbReference type="ChEBI" id="CHEBI:57288"/>
        <dbReference type="ChEBI" id="CHEBI:78449"/>
        <dbReference type="ChEBI" id="CHEBI:78450"/>
        <dbReference type="EC" id="2.3.1.180"/>
    </reaction>
    <physiologicalReaction direction="left-to-right" evidence="10">
        <dbReference type="Rhea" id="RHEA:12081"/>
    </physiologicalReaction>
</comment>
<reference evidence="17" key="2">
    <citation type="submission" date="2021-04" db="EMBL/GenBank/DDBJ databases">
        <authorList>
            <person name="Gilroy R."/>
        </authorList>
    </citation>
    <scope>NUCLEOTIDE SEQUENCE</scope>
    <source>
        <strain evidence="17">ChiSjej1B19-8411</strain>
    </source>
</reference>
<comment type="subcellular location">
    <subcellularLocation>
        <location evidence="14">Cytoplasm</location>
    </subcellularLocation>
</comment>
<keyword evidence="5 14" id="KW-0276">Fatty acid metabolism</keyword>
<feature type="region of interest" description="ACP-binding" evidence="14">
    <location>
        <begin position="248"/>
        <end position="252"/>
    </location>
</feature>
<dbReference type="AlphaFoldDB" id="A0A9D1WGZ8"/>
<dbReference type="PANTHER" id="PTHR43091">
    <property type="entry name" value="3-OXOACYL-[ACYL-CARRIER-PROTEIN] SYNTHASE"/>
    <property type="match status" value="1"/>
</dbReference>
<feature type="domain" description="Beta-ketoacyl-[acyl-carrier-protein] synthase III N-terminal" evidence="16">
    <location>
        <begin position="106"/>
        <end position="182"/>
    </location>
</feature>
<comment type="caution">
    <text evidence="17">The sequence shown here is derived from an EMBL/GenBank/DDBJ whole genome shotgun (WGS) entry which is preliminary data.</text>
</comment>
<gene>
    <name evidence="14" type="primary">fabH</name>
    <name evidence="17" type="ORF">IAA45_04135</name>
</gene>
<evidence type="ECO:0000256" key="12">
    <source>
        <dbReference type="ARBA" id="ARBA00052467"/>
    </source>
</evidence>
<evidence type="ECO:0000259" key="15">
    <source>
        <dbReference type="Pfam" id="PF08541"/>
    </source>
</evidence>
<feature type="domain" description="Beta-ketoacyl-[acyl-carrier-protein] synthase III C-terminal" evidence="15">
    <location>
        <begin position="231"/>
        <end position="320"/>
    </location>
</feature>
<evidence type="ECO:0000256" key="10">
    <source>
        <dbReference type="ARBA" id="ARBA00051096"/>
    </source>
</evidence>
<evidence type="ECO:0000256" key="14">
    <source>
        <dbReference type="HAMAP-Rule" id="MF_01815"/>
    </source>
</evidence>
<dbReference type="NCBIfam" id="TIGR00747">
    <property type="entry name" value="fabH"/>
    <property type="match status" value="1"/>
</dbReference>
<dbReference type="InterPro" id="IPR016039">
    <property type="entry name" value="Thiolase-like"/>
</dbReference>
<evidence type="ECO:0000256" key="2">
    <source>
        <dbReference type="ARBA" id="ARBA00008642"/>
    </source>
</evidence>
<keyword evidence="8 14" id="KW-0511">Multifunctional enzyme</keyword>
<dbReference type="InterPro" id="IPR004655">
    <property type="entry name" value="FabH"/>
</dbReference>
<dbReference type="EMBL" id="DXEX01000095">
    <property type="protein sequence ID" value="HIX58890.1"/>
    <property type="molecule type" value="Genomic_DNA"/>
</dbReference>
<dbReference type="InterPro" id="IPR013751">
    <property type="entry name" value="ACP_syn_III_N"/>
</dbReference>
<dbReference type="Gene3D" id="3.40.47.10">
    <property type="match status" value="1"/>
</dbReference>
<comment type="function">
    <text evidence="14">Catalyzes the condensation reaction of fatty acid synthesis by the addition to an acyl acceptor of two carbons from malonyl-ACP. Catalyzes the first condensation reaction which initiates fatty acid synthesis and may therefore play a role in governing the total rate of fatty acid production. Possesses both acetoacetyl-ACP synthase and acetyl transacylase activities. Its substrate specificity determines the biosynthesis of branched-chain and/or straight-chain of fatty acids.</text>
</comment>
<comment type="pathway">
    <text evidence="1 14">Lipid metabolism; fatty acid biosynthesis.</text>
</comment>
<evidence type="ECO:0000256" key="13">
    <source>
        <dbReference type="ARBA" id="ARBA00052985"/>
    </source>
</evidence>
<keyword evidence="9 14" id="KW-0012">Acyltransferase</keyword>
<protein>
    <recommendedName>
        <fullName evidence="14">Beta-ketoacyl-[acyl-carrier-protein] synthase III</fullName>
        <shortName evidence="14">Beta-ketoacyl-ACP synthase III</shortName>
        <shortName evidence="14">KAS III</shortName>
        <ecNumber evidence="14">2.3.1.180</ecNumber>
    </recommendedName>
    <alternativeName>
        <fullName evidence="14">3-oxoacyl-[acyl-carrier-protein] synthase 3</fullName>
    </alternativeName>
    <alternativeName>
        <fullName evidence="14">3-oxoacyl-[acyl-carrier-protein] synthase III</fullName>
    </alternativeName>
</protein>
<dbReference type="EC" id="2.3.1.180" evidence="14"/>
<dbReference type="SUPFAM" id="SSF53901">
    <property type="entry name" value="Thiolase-like"/>
    <property type="match status" value="1"/>
</dbReference>
<dbReference type="Pfam" id="PF08541">
    <property type="entry name" value="ACP_syn_III_C"/>
    <property type="match status" value="1"/>
</dbReference>
<evidence type="ECO:0000256" key="7">
    <source>
        <dbReference type="ARBA" id="ARBA00023160"/>
    </source>
</evidence>
<dbReference type="FunFam" id="3.40.47.10:FF:000004">
    <property type="entry name" value="3-oxoacyl-[acyl-carrier-protein] synthase 3"/>
    <property type="match status" value="1"/>
</dbReference>
<evidence type="ECO:0000313" key="17">
    <source>
        <dbReference type="EMBL" id="HIX58890.1"/>
    </source>
</evidence>
<reference evidence="17" key="1">
    <citation type="journal article" date="2021" name="PeerJ">
        <title>Extensive microbial diversity within the chicken gut microbiome revealed by metagenomics and culture.</title>
        <authorList>
            <person name="Gilroy R."/>
            <person name="Ravi A."/>
            <person name="Getino M."/>
            <person name="Pursley I."/>
            <person name="Horton D.L."/>
            <person name="Alikhan N.F."/>
            <person name="Baker D."/>
            <person name="Gharbi K."/>
            <person name="Hall N."/>
            <person name="Watson M."/>
            <person name="Adriaenssens E.M."/>
            <person name="Foster-Nyarko E."/>
            <person name="Jarju S."/>
            <person name="Secka A."/>
            <person name="Antonio M."/>
            <person name="Oren A."/>
            <person name="Chaudhuri R.R."/>
            <person name="La Ragione R."/>
            <person name="Hildebrand F."/>
            <person name="Pallen M.J."/>
        </authorList>
    </citation>
    <scope>NUCLEOTIDE SEQUENCE</scope>
    <source>
        <strain evidence="17">ChiSjej1B19-8411</strain>
    </source>
</reference>
<comment type="catalytic activity">
    <reaction evidence="11">
        <text>(2S)-2-methylbutanoyl-CoA + malonyl-[ACP] + H(+) = (4S)-4-methyl-3-oxohexanoyl-[ACP] + CO2 + CoA</text>
        <dbReference type="Rhea" id="RHEA:42276"/>
        <dbReference type="Rhea" id="RHEA-COMP:9623"/>
        <dbReference type="Rhea" id="RHEA-COMP:17148"/>
        <dbReference type="ChEBI" id="CHEBI:15378"/>
        <dbReference type="ChEBI" id="CHEBI:16526"/>
        <dbReference type="ChEBI" id="CHEBI:57287"/>
        <dbReference type="ChEBI" id="CHEBI:78449"/>
        <dbReference type="ChEBI" id="CHEBI:88166"/>
        <dbReference type="ChEBI" id="CHEBI:167462"/>
        <dbReference type="EC" id="2.3.1.300"/>
    </reaction>
    <physiologicalReaction direction="left-to-right" evidence="11">
        <dbReference type="Rhea" id="RHEA:42277"/>
    </physiologicalReaction>
</comment>
<feature type="active site" evidence="14">
    <location>
        <position position="247"/>
    </location>
</feature>
<evidence type="ECO:0000256" key="4">
    <source>
        <dbReference type="ARBA" id="ARBA00022679"/>
    </source>
</evidence>
<evidence type="ECO:0000256" key="11">
    <source>
        <dbReference type="ARBA" id="ARBA00052407"/>
    </source>
</evidence>
<evidence type="ECO:0000256" key="3">
    <source>
        <dbReference type="ARBA" id="ARBA00022516"/>
    </source>
</evidence>
<keyword evidence="3 14" id="KW-0444">Lipid biosynthesis</keyword>
<feature type="active site" evidence="14">
    <location>
        <position position="112"/>
    </location>
</feature>
<dbReference type="HAMAP" id="MF_01815">
    <property type="entry name" value="FabH"/>
    <property type="match status" value="1"/>
</dbReference>
<keyword evidence="4 14" id="KW-0808">Transferase</keyword>
<dbReference type="InterPro" id="IPR013747">
    <property type="entry name" value="ACP_syn_III_C"/>
</dbReference>
<evidence type="ECO:0000256" key="8">
    <source>
        <dbReference type="ARBA" id="ARBA00023268"/>
    </source>
</evidence>
<dbReference type="GO" id="GO:0006633">
    <property type="term" value="P:fatty acid biosynthetic process"/>
    <property type="evidence" value="ECO:0007669"/>
    <property type="project" value="UniProtKB-UniRule"/>
</dbReference>
<dbReference type="Proteomes" id="UP000886817">
    <property type="component" value="Unassembled WGS sequence"/>
</dbReference>
<evidence type="ECO:0000256" key="1">
    <source>
        <dbReference type="ARBA" id="ARBA00005194"/>
    </source>
</evidence>
<comment type="catalytic activity">
    <reaction evidence="13">
        <text>3-methylbutanoyl-CoA + malonyl-[ACP] + H(+) = 5-methyl-3-oxohexanoyl-[ACP] + CO2 + CoA</text>
        <dbReference type="Rhea" id="RHEA:42272"/>
        <dbReference type="Rhea" id="RHEA-COMP:9623"/>
        <dbReference type="Rhea" id="RHEA-COMP:9941"/>
        <dbReference type="ChEBI" id="CHEBI:15378"/>
        <dbReference type="ChEBI" id="CHEBI:16526"/>
        <dbReference type="ChEBI" id="CHEBI:57287"/>
        <dbReference type="ChEBI" id="CHEBI:57345"/>
        <dbReference type="ChEBI" id="CHEBI:78449"/>
        <dbReference type="ChEBI" id="CHEBI:78822"/>
        <dbReference type="EC" id="2.3.1.300"/>
    </reaction>
    <physiologicalReaction direction="left-to-right" evidence="13">
        <dbReference type="Rhea" id="RHEA:42273"/>
    </physiologicalReaction>
</comment>
<organism evidence="17 18">
    <name type="scientific">Candidatus Blautia gallistercoris</name>
    <dbReference type="NCBI Taxonomy" id="2838490"/>
    <lineage>
        <taxon>Bacteria</taxon>
        <taxon>Bacillati</taxon>
        <taxon>Bacillota</taxon>
        <taxon>Clostridia</taxon>
        <taxon>Lachnospirales</taxon>
        <taxon>Lachnospiraceae</taxon>
        <taxon>Blautia</taxon>
    </lineage>
</organism>
<comment type="subunit">
    <text evidence="14">Homodimer.</text>
</comment>
<accession>A0A9D1WGZ8</accession>
<keyword evidence="7 14" id="KW-0275">Fatty acid biosynthesis</keyword>
<sequence length="320" mass="34495">MTTRIIGTGSALPEYVMTNNDMAKIVDTSDEWIRSRTGIGKRHLAGAEDSSASLAIAAGRKALDNSGTAPEEIELLIVATCSSESFFPSVACQVQGALGIPDCVAFDLNAACSGFLFALNTADAYIKAGIYRKALLIGTETLSRVINWEDRSTCVLFGDGAGACVVQADTEGMVDFVQLSDGTLGHVLTAHAGTMRTPHMEAGEMAPLAMDGQAVFKFAVTKVPECIRQILERNEKAPEDIKYYVLHQANRRIIQSVARRLQIPEEKFPLNLQEYGNTSAASIPILLDEMNRRGELQRGDSLILSGFGAGLTWGAALLHW</sequence>
<feature type="active site" evidence="14">
    <location>
        <position position="277"/>
    </location>
</feature>
<name>A0A9D1WGZ8_9FIRM</name>
<evidence type="ECO:0000256" key="5">
    <source>
        <dbReference type="ARBA" id="ARBA00022832"/>
    </source>
</evidence>
<evidence type="ECO:0000313" key="18">
    <source>
        <dbReference type="Proteomes" id="UP000886817"/>
    </source>
</evidence>
<keyword evidence="6 14" id="KW-0443">Lipid metabolism</keyword>
<dbReference type="NCBIfam" id="NF006829">
    <property type="entry name" value="PRK09352.1"/>
    <property type="match status" value="1"/>
</dbReference>
<evidence type="ECO:0000256" key="9">
    <source>
        <dbReference type="ARBA" id="ARBA00023315"/>
    </source>
</evidence>
<dbReference type="Pfam" id="PF08545">
    <property type="entry name" value="ACP_syn_III"/>
    <property type="match status" value="1"/>
</dbReference>
<dbReference type="PANTHER" id="PTHR43091:SF1">
    <property type="entry name" value="BETA-KETOACYL-[ACYL-CARRIER-PROTEIN] SYNTHASE III, CHLOROPLASTIC"/>
    <property type="match status" value="1"/>
</dbReference>